<proteinExistence type="inferred from homology"/>
<dbReference type="PROSITE" id="PS51379">
    <property type="entry name" value="4FE4S_FER_2"/>
    <property type="match status" value="2"/>
</dbReference>
<dbReference type="AlphaFoldDB" id="A0A8H7EQY0"/>
<evidence type="ECO:0000256" key="2">
    <source>
        <dbReference type="ARBA" id="ARBA00010277"/>
    </source>
</evidence>
<keyword evidence="4" id="KW-0479">Metal-binding</keyword>
<dbReference type="GO" id="GO:0005739">
    <property type="term" value="C:mitochondrion"/>
    <property type="evidence" value="ECO:0007669"/>
    <property type="project" value="UniProtKB-ARBA"/>
</dbReference>
<evidence type="ECO:0000256" key="4">
    <source>
        <dbReference type="ARBA" id="ARBA00022723"/>
    </source>
</evidence>
<protein>
    <recommendedName>
        <fullName evidence="8">4Fe-4S ferredoxin-type domain-containing protein</fullName>
    </recommendedName>
</protein>
<evidence type="ECO:0000256" key="6">
    <source>
        <dbReference type="ARBA" id="ARBA00023004"/>
    </source>
</evidence>
<evidence type="ECO:0000313" key="9">
    <source>
        <dbReference type="EMBL" id="KAF7722696.1"/>
    </source>
</evidence>
<comment type="similarity">
    <text evidence="2">Belongs to the complex I 23 kDa subunit family.</text>
</comment>
<evidence type="ECO:0000256" key="3">
    <source>
        <dbReference type="ARBA" id="ARBA00022485"/>
    </source>
</evidence>
<dbReference type="GO" id="GO:0003954">
    <property type="term" value="F:NADH dehydrogenase activity"/>
    <property type="evidence" value="ECO:0007669"/>
    <property type="project" value="TreeGrafter"/>
</dbReference>
<sequence>MNSLRLTRPLLNLGTVASRRAFLSAPSVAQRFVAAPLGSQVSRFSTSPLARHAAPTNDRSHLSPGKPVGALDIAAQHLLLTELMRGMWVVLEQFFRPPYTILYPFEKGPLSTRFRGEHALRRYATGEERCIACKLCEAICPAQAITIEAEPREDGSRRTTRYDIDMTKCIYCGFCQEACPVDAIVEGPNYEYITETHEELLYNKEKLLANGDKWEVEIARNLQAEHPYR</sequence>
<dbReference type="NCBIfam" id="NF004538">
    <property type="entry name" value="PRK05888.1-4"/>
    <property type="match status" value="1"/>
</dbReference>
<name>A0A8H7EQY0_9FUNG</name>
<dbReference type="HAMAP" id="MF_01351">
    <property type="entry name" value="NDH1_NuoI"/>
    <property type="match status" value="1"/>
</dbReference>
<dbReference type="InterPro" id="IPR010226">
    <property type="entry name" value="NADH_quinone_OxRdtase_chainI"/>
</dbReference>
<evidence type="ECO:0000256" key="5">
    <source>
        <dbReference type="ARBA" id="ARBA00022967"/>
    </source>
</evidence>
<dbReference type="PANTHER" id="PTHR10849">
    <property type="entry name" value="NADH DEHYDROGENASE UBIQUINONE IRON-SULFUR PROTEIN 8, MITOCHONDRIAL"/>
    <property type="match status" value="1"/>
</dbReference>
<keyword evidence="10" id="KW-1185">Reference proteome</keyword>
<dbReference type="GO" id="GO:0051539">
    <property type="term" value="F:4 iron, 4 sulfur cluster binding"/>
    <property type="evidence" value="ECO:0007669"/>
    <property type="project" value="UniProtKB-KW"/>
</dbReference>
<organism evidence="9 10">
    <name type="scientific">Apophysomyces ossiformis</name>
    <dbReference type="NCBI Taxonomy" id="679940"/>
    <lineage>
        <taxon>Eukaryota</taxon>
        <taxon>Fungi</taxon>
        <taxon>Fungi incertae sedis</taxon>
        <taxon>Mucoromycota</taxon>
        <taxon>Mucoromycotina</taxon>
        <taxon>Mucoromycetes</taxon>
        <taxon>Mucorales</taxon>
        <taxon>Mucorineae</taxon>
        <taxon>Mucoraceae</taxon>
        <taxon>Apophysomyces</taxon>
    </lineage>
</organism>
<dbReference type="NCBIfam" id="TIGR01971">
    <property type="entry name" value="NuoI"/>
    <property type="match status" value="1"/>
</dbReference>
<dbReference type="GO" id="GO:0046872">
    <property type="term" value="F:metal ion binding"/>
    <property type="evidence" value="ECO:0007669"/>
    <property type="project" value="UniProtKB-KW"/>
</dbReference>
<comment type="caution">
    <text evidence="9">The sequence shown here is derived from an EMBL/GenBank/DDBJ whole genome shotgun (WGS) entry which is preliminary data.</text>
</comment>
<dbReference type="FunFam" id="3.30.70.3270:FF:000001">
    <property type="entry name" value="NADH-quinone oxidoreductase subunit I 1"/>
    <property type="match status" value="1"/>
</dbReference>
<dbReference type="PROSITE" id="PS00198">
    <property type="entry name" value="4FE4S_FER_1"/>
    <property type="match status" value="1"/>
</dbReference>
<evidence type="ECO:0000256" key="7">
    <source>
        <dbReference type="ARBA" id="ARBA00023014"/>
    </source>
</evidence>
<dbReference type="InterPro" id="IPR017900">
    <property type="entry name" value="4Fe4S_Fe_S_CS"/>
</dbReference>
<keyword evidence="7" id="KW-0411">Iron-sulfur</keyword>
<dbReference type="Proteomes" id="UP000605846">
    <property type="component" value="Unassembled WGS sequence"/>
</dbReference>
<comment type="cofactor">
    <cofactor evidence="1">
        <name>[4Fe-4S] cluster</name>
        <dbReference type="ChEBI" id="CHEBI:49883"/>
    </cofactor>
</comment>
<evidence type="ECO:0000259" key="8">
    <source>
        <dbReference type="PROSITE" id="PS51379"/>
    </source>
</evidence>
<dbReference type="Gene3D" id="3.30.70.3270">
    <property type="match status" value="1"/>
</dbReference>
<feature type="domain" description="4Fe-4S ferredoxin-type" evidence="8">
    <location>
        <begin position="160"/>
        <end position="189"/>
    </location>
</feature>
<evidence type="ECO:0000313" key="10">
    <source>
        <dbReference type="Proteomes" id="UP000605846"/>
    </source>
</evidence>
<evidence type="ECO:0000256" key="1">
    <source>
        <dbReference type="ARBA" id="ARBA00001966"/>
    </source>
</evidence>
<dbReference type="NCBIfam" id="NF004539">
    <property type="entry name" value="PRK05888.1-5"/>
    <property type="match status" value="1"/>
</dbReference>
<dbReference type="GO" id="GO:0032981">
    <property type="term" value="P:mitochondrial respiratory chain complex I assembly"/>
    <property type="evidence" value="ECO:0007669"/>
    <property type="project" value="TreeGrafter"/>
</dbReference>
<dbReference type="InterPro" id="IPR017896">
    <property type="entry name" value="4Fe4S_Fe-S-bd"/>
</dbReference>
<dbReference type="GO" id="GO:0016020">
    <property type="term" value="C:membrane"/>
    <property type="evidence" value="ECO:0007669"/>
    <property type="project" value="InterPro"/>
</dbReference>
<feature type="domain" description="4Fe-4S ferredoxin-type" evidence="8">
    <location>
        <begin position="121"/>
        <end position="150"/>
    </location>
</feature>
<dbReference type="EMBL" id="JABAYA010000182">
    <property type="protein sequence ID" value="KAF7722696.1"/>
    <property type="molecule type" value="Genomic_DNA"/>
</dbReference>
<dbReference type="GO" id="GO:0006120">
    <property type="term" value="P:mitochondrial electron transport, NADH to ubiquinone"/>
    <property type="evidence" value="ECO:0007669"/>
    <property type="project" value="TreeGrafter"/>
</dbReference>
<keyword evidence="5" id="KW-1278">Translocase</keyword>
<dbReference type="SUPFAM" id="SSF54862">
    <property type="entry name" value="4Fe-4S ferredoxins"/>
    <property type="match status" value="1"/>
</dbReference>
<reference evidence="9" key="1">
    <citation type="submission" date="2020-01" db="EMBL/GenBank/DDBJ databases">
        <title>Genome Sequencing of Three Apophysomyces-Like Fungal Strains Confirms a Novel Fungal Genus in the Mucoromycota with divergent Burkholderia-like Endosymbiotic Bacteria.</title>
        <authorList>
            <person name="Stajich J.E."/>
            <person name="Macias A.M."/>
            <person name="Carter-House D."/>
            <person name="Lovett B."/>
            <person name="Kasson L.R."/>
            <person name="Berry K."/>
            <person name="Grigoriev I."/>
            <person name="Chang Y."/>
            <person name="Spatafora J."/>
            <person name="Kasson M.T."/>
        </authorList>
    </citation>
    <scope>NUCLEOTIDE SEQUENCE</scope>
    <source>
        <strain evidence="9">NRRL A-21654</strain>
    </source>
</reference>
<accession>A0A8H7EQY0</accession>
<gene>
    <name evidence="9" type="ORF">EC973_002859</name>
</gene>
<dbReference type="PANTHER" id="PTHR10849:SF20">
    <property type="entry name" value="NADH DEHYDROGENASE [UBIQUINONE] IRON-SULFUR PROTEIN 8, MITOCHONDRIAL"/>
    <property type="match status" value="1"/>
</dbReference>
<dbReference type="OrthoDB" id="204405at2759"/>
<keyword evidence="6" id="KW-0408">Iron</keyword>
<dbReference type="Pfam" id="PF12838">
    <property type="entry name" value="Fer4_7"/>
    <property type="match status" value="1"/>
</dbReference>
<keyword evidence="3" id="KW-0004">4Fe-4S</keyword>